<feature type="transmembrane region" description="Helical" evidence="2">
    <location>
        <begin position="6"/>
        <end position="23"/>
    </location>
</feature>
<evidence type="ECO:0000256" key="2">
    <source>
        <dbReference type="SAM" id="Phobius"/>
    </source>
</evidence>
<dbReference type="AlphaFoldDB" id="V9LBA6"/>
<evidence type="ECO:0000313" key="3">
    <source>
        <dbReference type="EMBL" id="AFP09809.1"/>
    </source>
</evidence>
<sequence length="264" mass="29880">MVYWWLGIAWYQLTTTVSLLDVYTLSRCVPSVKRAVVLVLLLLLGLLGLWCLLTLVSGVRERETASRWETQGKTMDSFQQGELLVKVRSLEQRLTQLASESVERQVSGSTGKVEANFPPPLTREETTKLLEDLINQHYTSLQDELEQHSASRIQTELNVLRNEQDIQLEKLLLNMNSQTEEMRRAIAAAKSGHQSSVSEQRSLEAGVGRLEEELGRVRTELRSMHSAQETLGSDVRTCSSRIESVRDNIETQVTELVHELLFGT</sequence>
<keyword evidence="2" id="KW-0812">Transmembrane</keyword>
<dbReference type="PANTHER" id="PTHR12911:SF22">
    <property type="entry name" value="SUN DOMAIN-CONTAINING PROTEIN 2"/>
    <property type="match status" value="1"/>
</dbReference>
<reference evidence="3" key="1">
    <citation type="journal article" date="2014" name="Nature">
        <title>Elephant shark genome provides unique insights into gnathostome evolution.</title>
        <authorList>
            <consortium name="International Elephant Shark Genome Sequencing Consortium"/>
            <person name="Venkatesh B."/>
            <person name="Lee A.P."/>
            <person name="Ravi V."/>
            <person name="Maurya A.K."/>
            <person name="Lian M.M."/>
            <person name="Swann J.B."/>
            <person name="Ohta Y."/>
            <person name="Flajnik M.F."/>
            <person name="Sutoh Y."/>
            <person name="Kasahara M."/>
            <person name="Hoon S."/>
            <person name="Gangu V."/>
            <person name="Roy S.W."/>
            <person name="Irimia M."/>
            <person name="Korzh V."/>
            <person name="Kondrychyn I."/>
            <person name="Lim Z.W."/>
            <person name="Tay B.H."/>
            <person name="Tohari S."/>
            <person name="Kong K.W."/>
            <person name="Ho S."/>
            <person name="Lorente-Galdos B."/>
            <person name="Quilez J."/>
            <person name="Marques-Bonet T."/>
            <person name="Raney B.J."/>
            <person name="Ingham P.W."/>
            <person name="Tay A."/>
            <person name="Hillier L.W."/>
            <person name="Minx P."/>
            <person name="Boehm T."/>
            <person name="Wilson R.K."/>
            <person name="Brenner S."/>
            <person name="Warren W.C."/>
        </authorList>
    </citation>
    <scope>NUCLEOTIDE SEQUENCE</scope>
    <source>
        <tissue evidence="3">Spleen</tissue>
    </source>
</reference>
<proteinExistence type="evidence at transcript level"/>
<feature type="transmembrane region" description="Helical" evidence="2">
    <location>
        <begin position="35"/>
        <end position="56"/>
    </location>
</feature>
<keyword evidence="2" id="KW-0472">Membrane</keyword>
<evidence type="ECO:0000256" key="1">
    <source>
        <dbReference type="SAM" id="Coils"/>
    </source>
</evidence>
<dbReference type="GO" id="GO:0034993">
    <property type="term" value="C:meiotic nuclear membrane microtubule tethering complex"/>
    <property type="evidence" value="ECO:0007669"/>
    <property type="project" value="TreeGrafter"/>
</dbReference>
<protein>
    <submittedName>
        <fullName evidence="3">SUN domain-containing protein 2-like protein</fullName>
    </submittedName>
</protein>
<dbReference type="PANTHER" id="PTHR12911">
    <property type="entry name" value="SAD1/UNC-84-LIKE PROTEIN-RELATED"/>
    <property type="match status" value="1"/>
</dbReference>
<name>V9LBA6_CALMI</name>
<dbReference type="GO" id="GO:0043495">
    <property type="term" value="F:protein-membrane adaptor activity"/>
    <property type="evidence" value="ECO:0007669"/>
    <property type="project" value="TreeGrafter"/>
</dbReference>
<feature type="coiled-coil region" evidence="1">
    <location>
        <begin position="161"/>
        <end position="188"/>
    </location>
</feature>
<organism evidence="3">
    <name type="scientific">Callorhinchus milii</name>
    <name type="common">Ghost shark</name>
    <dbReference type="NCBI Taxonomy" id="7868"/>
    <lineage>
        <taxon>Eukaryota</taxon>
        <taxon>Metazoa</taxon>
        <taxon>Chordata</taxon>
        <taxon>Craniata</taxon>
        <taxon>Vertebrata</taxon>
        <taxon>Chondrichthyes</taxon>
        <taxon>Holocephali</taxon>
        <taxon>Chimaeriformes</taxon>
        <taxon>Callorhinchidae</taxon>
        <taxon>Callorhinchus</taxon>
    </lineage>
</organism>
<dbReference type="SUPFAM" id="SSF69989">
    <property type="entry name" value="C-terminal domain of PLC-beta"/>
    <property type="match status" value="1"/>
</dbReference>
<dbReference type="InterPro" id="IPR045119">
    <property type="entry name" value="SUN1-5"/>
</dbReference>
<keyword evidence="2" id="KW-1133">Transmembrane helix</keyword>
<feature type="non-terminal residue" evidence="3">
    <location>
        <position position="264"/>
    </location>
</feature>
<dbReference type="EMBL" id="JW877292">
    <property type="protein sequence ID" value="AFP09809.1"/>
    <property type="molecule type" value="mRNA"/>
</dbReference>
<accession>V9LBA6</accession>
<keyword evidence="1" id="KW-0175">Coiled coil</keyword>